<sequence length="567" mass="59745">MRTHLTRWMAVCGLVVGAVMAPLAAAQSTGEAKPVAIITFAGYDELMKDINFIGELGDQPGAADMVEQFVQMFTQGKGLAGLDKSKPIGAIVLTDGVMPSGALCVPVSDVNALLDIAKGMGVTVTDMGDGVSQVKVPQGSSAFMKKSDGWALLSLDPSWLKSIPADPGAEFKALVKDYDIAARVKVKNLPEAQREQAIEALSQGAQQGLVKKSDESDAEFAKRKALVEAQIAQTREFISDLDEVTVGLKIDADKSNTLLDFVYTALPGTKLAKQLAANSKVTTNFAGFSKPDAAMNLSFASAANSVDQSQVKQMVETIRTTVTKEIEKTTKIKDDASKAKAKDALNDFLAAMQATIEGGVTDGGASLEMGDNSFSLVAGAYVVDSQKVVDGLKKYAEVQTVDMPKLDLDAETAADVKFHNVTYKIPGGADEKAKKLLSENGEMIVGVGKNAVYFAIGSDPVAAVKKAIEASAKSPKKSITPFELTVGLTQALEFAKSIAEADKKPMIENLQVAVKKAGSDADHIRLLGEPVENGVRTRLLLEDGVLKAIGAAANQARMQGAGAPRGF</sequence>
<keyword evidence="3" id="KW-1185">Reference proteome</keyword>
<accession>A0A5K7XGG6</accession>
<evidence type="ECO:0000313" key="3">
    <source>
        <dbReference type="Proteomes" id="UP000326837"/>
    </source>
</evidence>
<keyword evidence="1" id="KW-0732">Signal</keyword>
<reference evidence="3" key="1">
    <citation type="submission" date="2019-10" db="EMBL/GenBank/DDBJ databases">
        <title>Lacipirellula parvula gen. nov., sp. nov., representing a lineage of planctomycetes widespread in freshwater anoxic habitats, and description of the family Lacipirellulaceae.</title>
        <authorList>
            <person name="Dedysh S.N."/>
            <person name="Kulichevskaya I.S."/>
            <person name="Beletsky A.V."/>
            <person name="Rakitin A.L."/>
            <person name="Mardanov A.V."/>
            <person name="Ivanova A.A."/>
            <person name="Saltykova V.X."/>
            <person name="Rijpstra W.I.C."/>
            <person name="Sinninghe Damste J.S."/>
            <person name="Ravin N.V."/>
        </authorList>
    </citation>
    <scope>NUCLEOTIDE SEQUENCE [LARGE SCALE GENOMIC DNA]</scope>
    <source>
        <strain evidence="3">PX69</strain>
    </source>
</reference>
<gene>
    <name evidence="2" type="ORF">PLANPX_5552</name>
</gene>
<name>A0A5K7XGG6_9BACT</name>
<dbReference type="EMBL" id="AP021861">
    <property type="protein sequence ID" value="BBO35940.1"/>
    <property type="molecule type" value="Genomic_DNA"/>
</dbReference>
<dbReference type="KEGG" id="lpav:PLANPX_5552"/>
<evidence type="ECO:0000313" key="2">
    <source>
        <dbReference type="EMBL" id="BBO35940.1"/>
    </source>
</evidence>
<protein>
    <submittedName>
        <fullName evidence="2">Uncharacterized protein</fullName>
    </submittedName>
</protein>
<feature type="signal peptide" evidence="1">
    <location>
        <begin position="1"/>
        <end position="25"/>
    </location>
</feature>
<proteinExistence type="predicted"/>
<evidence type="ECO:0000256" key="1">
    <source>
        <dbReference type="SAM" id="SignalP"/>
    </source>
</evidence>
<dbReference type="AlphaFoldDB" id="A0A5K7XGG6"/>
<feature type="chain" id="PRO_5024821494" evidence="1">
    <location>
        <begin position="26"/>
        <end position="567"/>
    </location>
</feature>
<dbReference type="Proteomes" id="UP000326837">
    <property type="component" value="Chromosome"/>
</dbReference>
<dbReference type="RefSeq" id="WP_152101206.1">
    <property type="nucleotide sequence ID" value="NZ_AP021861.1"/>
</dbReference>
<organism evidence="2 3">
    <name type="scientific">Lacipirellula parvula</name>
    <dbReference type="NCBI Taxonomy" id="2650471"/>
    <lineage>
        <taxon>Bacteria</taxon>
        <taxon>Pseudomonadati</taxon>
        <taxon>Planctomycetota</taxon>
        <taxon>Planctomycetia</taxon>
        <taxon>Pirellulales</taxon>
        <taxon>Lacipirellulaceae</taxon>
        <taxon>Lacipirellula</taxon>
    </lineage>
</organism>